<dbReference type="GO" id="GO:0016787">
    <property type="term" value="F:hydrolase activity"/>
    <property type="evidence" value="ECO:0007669"/>
    <property type="project" value="UniProtKB-KW"/>
</dbReference>
<keyword evidence="6" id="KW-0347">Helicase</keyword>
<dbReference type="GO" id="GO:0017116">
    <property type="term" value="F:single-stranded DNA helicase activity"/>
    <property type="evidence" value="ECO:0007669"/>
    <property type="project" value="TreeGrafter"/>
</dbReference>
<dbReference type="InterPro" id="IPR031327">
    <property type="entry name" value="MCM"/>
</dbReference>
<dbReference type="GO" id="GO:0005524">
    <property type="term" value="F:ATP binding"/>
    <property type="evidence" value="ECO:0007669"/>
    <property type="project" value="UniProtKB-KW"/>
</dbReference>
<organism evidence="11 12">
    <name type="scientific">Archaeoglobus profundus (strain DSM 5631 / JCM 9629 / NBRC 100127 / Av18)</name>
    <dbReference type="NCBI Taxonomy" id="572546"/>
    <lineage>
        <taxon>Archaea</taxon>
        <taxon>Methanobacteriati</taxon>
        <taxon>Methanobacteriota</taxon>
        <taxon>Archaeoglobi</taxon>
        <taxon>Archaeoglobales</taxon>
        <taxon>Archaeoglobaceae</taxon>
        <taxon>Archaeoglobus</taxon>
    </lineage>
</organism>
<evidence type="ECO:0000256" key="3">
    <source>
        <dbReference type="ARBA" id="ARBA00022705"/>
    </source>
</evidence>
<dbReference type="Proteomes" id="UP000001901">
    <property type="component" value="Chromosome"/>
</dbReference>
<dbReference type="Pfam" id="PF17855">
    <property type="entry name" value="MCM_lid"/>
    <property type="match status" value="1"/>
</dbReference>
<evidence type="ECO:0000256" key="1">
    <source>
        <dbReference type="ARBA" id="ARBA00008010"/>
    </source>
</evidence>
<feature type="domain" description="MCM C-terminal AAA(+) ATPase" evidence="10">
    <location>
        <begin position="262"/>
        <end position="467"/>
    </location>
</feature>
<dbReference type="PaxDb" id="572546-Arcpr_0832"/>
<accession>D2RHX0</accession>
<dbReference type="PRINTS" id="PR01657">
    <property type="entry name" value="MCMFAMILY"/>
</dbReference>
<dbReference type="FunFam" id="3.40.50.300:FF:002469">
    <property type="entry name" value="Cell division control protein 21"/>
    <property type="match status" value="1"/>
</dbReference>
<dbReference type="EMBL" id="CP001857">
    <property type="protein sequence ID" value="ADB57895.1"/>
    <property type="molecule type" value="Genomic_DNA"/>
</dbReference>
<dbReference type="EC" id="3.6.4.12" evidence="2"/>
<dbReference type="GO" id="GO:0003697">
    <property type="term" value="F:single-stranded DNA binding"/>
    <property type="evidence" value="ECO:0007669"/>
    <property type="project" value="TreeGrafter"/>
</dbReference>
<dbReference type="RefSeq" id="WP_012940231.1">
    <property type="nucleotide sequence ID" value="NC_013741.1"/>
</dbReference>
<dbReference type="Pfam" id="PF17207">
    <property type="entry name" value="MCM_OB"/>
    <property type="match status" value="1"/>
</dbReference>
<keyword evidence="12" id="KW-1185">Reference proteome</keyword>
<evidence type="ECO:0000256" key="9">
    <source>
        <dbReference type="RuleBase" id="RU004070"/>
    </source>
</evidence>
<evidence type="ECO:0000256" key="5">
    <source>
        <dbReference type="ARBA" id="ARBA00022801"/>
    </source>
</evidence>
<dbReference type="AlphaFoldDB" id="D2RHX0"/>
<dbReference type="InterPro" id="IPR033762">
    <property type="entry name" value="MCM_OB"/>
</dbReference>
<gene>
    <name evidence="11" type="ordered locus">Arcpr_0832</name>
</gene>
<dbReference type="Gene3D" id="2.20.28.10">
    <property type="match status" value="1"/>
</dbReference>
<dbReference type="Gene3D" id="3.40.50.300">
    <property type="entry name" value="P-loop containing nucleotide triphosphate hydrolases"/>
    <property type="match status" value="1"/>
</dbReference>
<dbReference type="InterPro" id="IPR041562">
    <property type="entry name" value="MCM_lid"/>
</dbReference>
<dbReference type="Pfam" id="PF00493">
    <property type="entry name" value="MCM"/>
    <property type="match status" value="1"/>
</dbReference>
<dbReference type="Pfam" id="PF21120">
    <property type="entry name" value="WHD_MCM_arc"/>
    <property type="match status" value="1"/>
</dbReference>
<evidence type="ECO:0000259" key="10">
    <source>
        <dbReference type="PROSITE" id="PS50051"/>
    </source>
</evidence>
<dbReference type="Gene3D" id="2.40.50.140">
    <property type="entry name" value="Nucleic acid-binding proteins"/>
    <property type="match status" value="1"/>
</dbReference>
<dbReference type="Gene3D" id="1.10.10.10">
    <property type="entry name" value="Winged helix-like DNA-binding domain superfamily/Winged helix DNA-binding domain"/>
    <property type="match status" value="1"/>
</dbReference>
<dbReference type="SUPFAM" id="SSF52540">
    <property type="entry name" value="P-loop containing nucleoside triphosphate hydrolases"/>
    <property type="match status" value="1"/>
</dbReference>
<evidence type="ECO:0000256" key="7">
    <source>
        <dbReference type="ARBA" id="ARBA00022840"/>
    </source>
</evidence>
<dbReference type="SMART" id="SM00350">
    <property type="entry name" value="MCM"/>
    <property type="match status" value="1"/>
</dbReference>
<keyword evidence="8 9" id="KW-0238">DNA-binding</keyword>
<dbReference type="GeneID" id="8739494"/>
<evidence type="ECO:0000256" key="6">
    <source>
        <dbReference type="ARBA" id="ARBA00022806"/>
    </source>
</evidence>
<evidence type="ECO:0000256" key="8">
    <source>
        <dbReference type="ARBA" id="ARBA00023125"/>
    </source>
</evidence>
<evidence type="ECO:0000313" key="12">
    <source>
        <dbReference type="Proteomes" id="UP000001901"/>
    </source>
</evidence>
<dbReference type="InterPro" id="IPR012340">
    <property type="entry name" value="NA-bd_OB-fold"/>
</dbReference>
<proteinExistence type="inferred from homology"/>
<protein>
    <recommendedName>
        <fullName evidence="2">DNA helicase</fullName>
        <ecNumber evidence="2">3.6.4.12</ecNumber>
    </recommendedName>
</protein>
<keyword evidence="7 9" id="KW-0067">ATP-binding</keyword>
<dbReference type="FunFam" id="2.20.28.10:FF:000003">
    <property type="entry name" value="DNA helicase"/>
    <property type="match status" value="1"/>
</dbReference>
<dbReference type="SUPFAM" id="SSF50249">
    <property type="entry name" value="Nucleic acid-binding proteins"/>
    <property type="match status" value="1"/>
</dbReference>
<name>D2RHX0_ARCPA</name>
<dbReference type="GO" id="GO:0006260">
    <property type="term" value="P:DNA replication"/>
    <property type="evidence" value="ECO:0007669"/>
    <property type="project" value="UniProtKB-KW"/>
</dbReference>
<dbReference type="STRING" id="572546.Arcpr_0832"/>
<sequence length="660" mass="74594">MTVSDSIFQDYVEIYLKHRLANLKQPVLEIDVREDHLLTFCISRGIEKQIYDEPEEFLDKLRKSVLEVIKIYNDEIEDIKIRIKNIPKRNSIPEVRKVENVDKFVSFEGVVRKITSPAPYVAKASFECSKCGAIIPVRSLNGKIPKPDYCPHCHARSFRRLTEQDEVTDCQVIEVQELPEGLQRQPESIKVLLLGDLVNTVYPGDKIIVNGILRKFIDRNKSRGEFFVEAISVEFLQEDIRNLNITEEDIQKIKELAKDPNIYDKLAKSIASSIYGYETIKLAIALQLFGGVERIESGTKKRGNIHILLVGDPSTAKSQILRSVSMIAPRAVMVDGTLMSKAGLTVTVTREESTGRWTIEAGAVVLADQGMAIIDELEKADKKELRALNEPLEQQTVSVSKAGINATLNARCSVLASANPRRGRFDRHEPIVEQIDLEPPLLSRFDLIYVILDEPDEKRDEEIARFILSSDTKDKEPPIPPDLLRKYVLYARNNVKEVKLTKEAEEKIIEFYVSLRKQSKEQGAIAITARQLEALRRLTEASAKIRLSNVATVEDAERAIELFKESLRQIAIDPESGRIDWDYAIQGISATQRDRLSTVKNIIKELQDSTDWGASEDAVLARAEELGMSKEKAKEAIEKLKRSGEIYSPRSGYYRVFGGG</sequence>
<dbReference type="HOGENOM" id="CLU_000995_6_0_2"/>
<dbReference type="PANTHER" id="PTHR11630">
    <property type="entry name" value="DNA REPLICATION LICENSING FACTOR MCM FAMILY MEMBER"/>
    <property type="match status" value="1"/>
</dbReference>
<dbReference type="KEGG" id="apo:Arcpr_0832"/>
<keyword evidence="4 9" id="KW-0547">Nucleotide-binding</keyword>
<evidence type="ECO:0000256" key="2">
    <source>
        <dbReference type="ARBA" id="ARBA00012551"/>
    </source>
</evidence>
<reference evidence="11 12" key="1">
    <citation type="journal article" date="2010" name="Stand. Genomic Sci.">
        <title>Complete genome sequence of Archaeoglobus profundus type strain (AV18).</title>
        <authorList>
            <person name="von Jan M."/>
            <person name="Lapidus A."/>
            <person name="Del Rio T.G."/>
            <person name="Copeland A."/>
            <person name="Tice H."/>
            <person name="Cheng J.F."/>
            <person name="Lucas S."/>
            <person name="Chen F."/>
            <person name="Nolan M."/>
            <person name="Goodwin L."/>
            <person name="Han C."/>
            <person name="Pitluck S."/>
            <person name="Liolios K."/>
            <person name="Ivanova N."/>
            <person name="Mavromatis K."/>
            <person name="Ovchinnikova G."/>
            <person name="Chertkov O."/>
            <person name="Pati A."/>
            <person name="Chen A."/>
            <person name="Palaniappan K."/>
            <person name="Land M."/>
            <person name="Hauser L."/>
            <person name="Chang Y.J."/>
            <person name="Jeffries C.D."/>
            <person name="Saunders E."/>
            <person name="Brettin T."/>
            <person name="Detter J.C."/>
            <person name="Chain P."/>
            <person name="Eichinger K."/>
            <person name="Huber H."/>
            <person name="Spring S."/>
            <person name="Rohde M."/>
            <person name="Goker M."/>
            <person name="Wirth R."/>
            <person name="Woyke T."/>
            <person name="Bristow J."/>
            <person name="Eisen J.A."/>
            <person name="Markowitz V."/>
            <person name="Hugenholtz P."/>
            <person name="Kyrpides N.C."/>
            <person name="Klenk H.P."/>
        </authorList>
    </citation>
    <scope>NUCLEOTIDE SEQUENCE [LARGE SCALE GENOMIC DNA]</scope>
    <source>
        <strain evidence="12">DSM 5631 / JCM 9629 / NBRC 100127 / Av18</strain>
    </source>
</reference>
<keyword evidence="3" id="KW-0235">DNA replication</keyword>
<dbReference type="InterPro" id="IPR001208">
    <property type="entry name" value="MCM_dom"/>
</dbReference>
<dbReference type="OrthoDB" id="6747at2157"/>
<evidence type="ECO:0000256" key="4">
    <source>
        <dbReference type="ARBA" id="ARBA00022741"/>
    </source>
</evidence>
<dbReference type="PROSITE" id="PS50051">
    <property type="entry name" value="MCM_2"/>
    <property type="match status" value="1"/>
</dbReference>
<dbReference type="InterPro" id="IPR027417">
    <property type="entry name" value="P-loop_NTPase"/>
</dbReference>
<dbReference type="eggNOG" id="arCOG00439">
    <property type="taxonomic scope" value="Archaea"/>
</dbReference>
<dbReference type="GO" id="GO:0042555">
    <property type="term" value="C:MCM complex"/>
    <property type="evidence" value="ECO:0007669"/>
    <property type="project" value="TreeGrafter"/>
</dbReference>
<dbReference type="InterPro" id="IPR048907">
    <property type="entry name" value="WHD_MCM_arc"/>
</dbReference>
<keyword evidence="5" id="KW-0378">Hydrolase</keyword>
<dbReference type="InterPro" id="IPR036388">
    <property type="entry name" value="WH-like_DNA-bd_sf"/>
</dbReference>
<evidence type="ECO:0000313" key="11">
    <source>
        <dbReference type="EMBL" id="ADB57895.1"/>
    </source>
</evidence>
<dbReference type="PANTHER" id="PTHR11630:SF66">
    <property type="entry name" value="DNA REPLICATION LICENSING FACTOR MCM4"/>
    <property type="match status" value="1"/>
</dbReference>
<comment type="similarity">
    <text evidence="1 9">Belongs to the MCM family.</text>
</comment>